<protein>
    <submittedName>
        <fullName evidence="1">Uncharacterized protein</fullName>
    </submittedName>
</protein>
<reference evidence="1" key="1">
    <citation type="submission" date="2020-02" db="EMBL/GenBank/DDBJ databases">
        <authorList>
            <person name="Meier V. D."/>
        </authorList>
    </citation>
    <scope>NUCLEOTIDE SEQUENCE</scope>
    <source>
        <strain evidence="1">AVDCRST_MAG64</strain>
    </source>
</reference>
<sequence length="46" mass="5068">ASIGRVWPERRTGLCASVVRHVVGDPRPPGLVRPLPRSRTGHRMAL</sequence>
<evidence type="ECO:0000313" key="1">
    <source>
        <dbReference type="EMBL" id="CAA9429067.1"/>
    </source>
</evidence>
<feature type="non-terminal residue" evidence="1">
    <location>
        <position position="1"/>
    </location>
</feature>
<dbReference type="AlphaFoldDB" id="A0A6J4Q372"/>
<organism evidence="1">
    <name type="scientific">uncultured Phycisphaerae bacterium</name>
    <dbReference type="NCBI Taxonomy" id="904963"/>
    <lineage>
        <taxon>Bacteria</taxon>
        <taxon>Pseudomonadati</taxon>
        <taxon>Planctomycetota</taxon>
        <taxon>Phycisphaerae</taxon>
        <taxon>environmental samples</taxon>
    </lineage>
</organism>
<gene>
    <name evidence="1" type="ORF">AVDCRST_MAG64-3352</name>
</gene>
<dbReference type="EMBL" id="CADCUQ010000773">
    <property type="protein sequence ID" value="CAA9429067.1"/>
    <property type="molecule type" value="Genomic_DNA"/>
</dbReference>
<proteinExistence type="predicted"/>
<name>A0A6J4Q372_9BACT</name>
<accession>A0A6J4Q372</accession>
<feature type="non-terminal residue" evidence="1">
    <location>
        <position position="46"/>
    </location>
</feature>